<name>A0A942I196_9HYPH</name>
<dbReference type="RefSeq" id="WP_188252929.1">
    <property type="nucleotide sequence ID" value="NZ_JABVCF010000001.1"/>
</dbReference>
<evidence type="ECO:0000259" key="2">
    <source>
        <dbReference type="Pfam" id="PF04028"/>
    </source>
</evidence>
<evidence type="ECO:0000313" key="3">
    <source>
        <dbReference type="EMBL" id="MBS3647387.1"/>
    </source>
</evidence>
<keyword evidence="3" id="KW-0808">Transferase</keyword>
<dbReference type="InterPro" id="IPR007172">
    <property type="entry name" value="DUF374"/>
</dbReference>
<sequence length="264" mass="28380">MSDIPVSQLGAAAPAKKKKPRRPAGPLKAFWRRIRQPLAESRFAKGAIATLLAHALRFIRLTNPAAEGSTDLNKAHEALTPAILALWHGQHLLAPTVYTHGEEIIAMVSRSADAELNALVLEKFGFKTVRGSGGRGEKRASKGGAQALVAMKKALDAGTNVCMIADIPHGTPRQAGMGIVTLARLSGRPIVPLAIATSRRKVLERSWDKTTINLPFGRSAVIVGESVLVPADASEAELEAKRQEVTARLNEATEQAYRIADQRR</sequence>
<accession>A0A942I196</accession>
<comment type="caution">
    <text evidence="3">The sequence shown here is derived from an EMBL/GenBank/DDBJ whole genome shotgun (WGS) entry which is preliminary data.</text>
</comment>
<evidence type="ECO:0000313" key="4">
    <source>
        <dbReference type="Proteomes" id="UP000680348"/>
    </source>
</evidence>
<dbReference type="GO" id="GO:0016746">
    <property type="term" value="F:acyltransferase activity"/>
    <property type="evidence" value="ECO:0007669"/>
    <property type="project" value="UniProtKB-KW"/>
</dbReference>
<keyword evidence="3" id="KW-0012">Acyltransferase</keyword>
<reference evidence="3" key="1">
    <citation type="submission" date="2021-04" db="EMBL/GenBank/DDBJ databases">
        <title>Pseudaminobacter soli sp. nov., isolated from paddy soil contaminated by heavy metals.</title>
        <authorList>
            <person name="Zhang K."/>
        </authorList>
    </citation>
    <scope>NUCLEOTIDE SEQUENCE</scope>
    <source>
        <strain evidence="3">19-2017</strain>
    </source>
</reference>
<keyword evidence="4" id="KW-1185">Reference proteome</keyword>
<dbReference type="CDD" id="cd07983">
    <property type="entry name" value="LPLAT_DUF374-like"/>
    <property type="match status" value="1"/>
</dbReference>
<dbReference type="Proteomes" id="UP000680348">
    <property type="component" value="Unassembled WGS sequence"/>
</dbReference>
<feature type="domain" description="DUF374" evidence="2">
    <location>
        <begin position="99"/>
        <end position="170"/>
    </location>
</feature>
<organism evidence="3 4">
    <name type="scientific">Pseudaminobacter soli</name>
    <name type="common">ex Zhang et al. 2022</name>
    <dbReference type="NCBI Taxonomy" id="2831468"/>
    <lineage>
        <taxon>Bacteria</taxon>
        <taxon>Pseudomonadati</taxon>
        <taxon>Pseudomonadota</taxon>
        <taxon>Alphaproteobacteria</taxon>
        <taxon>Hyphomicrobiales</taxon>
        <taxon>Phyllobacteriaceae</taxon>
        <taxon>Pseudaminobacter</taxon>
    </lineage>
</organism>
<proteinExistence type="predicted"/>
<feature type="region of interest" description="Disordered" evidence="1">
    <location>
        <begin position="1"/>
        <end position="23"/>
    </location>
</feature>
<gene>
    <name evidence="3" type="ORF">KEU06_01950</name>
</gene>
<evidence type="ECO:0000256" key="1">
    <source>
        <dbReference type="SAM" id="MobiDB-lite"/>
    </source>
</evidence>
<protein>
    <submittedName>
        <fullName evidence="3">Lysophospholipid acyltransferase family protein</fullName>
    </submittedName>
</protein>
<dbReference type="EMBL" id="JAGWCR010000001">
    <property type="protein sequence ID" value="MBS3647387.1"/>
    <property type="molecule type" value="Genomic_DNA"/>
</dbReference>
<dbReference type="AlphaFoldDB" id="A0A942I196"/>
<dbReference type="Pfam" id="PF04028">
    <property type="entry name" value="DUF374"/>
    <property type="match status" value="1"/>
</dbReference>